<feature type="compositionally biased region" description="Low complexity" evidence="2">
    <location>
        <begin position="68"/>
        <end position="85"/>
    </location>
</feature>
<dbReference type="InterPro" id="IPR042001">
    <property type="entry name" value="Sortase_F"/>
</dbReference>
<comment type="caution">
    <text evidence="3">The sequence shown here is derived from an EMBL/GenBank/DDBJ whole genome shotgun (WGS) entry which is preliminary data.</text>
</comment>
<evidence type="ECO:0000256" key="2">
    <source>
        <dbReference type="SAM" id="MobiDB-lite"/>
    </source>
</evidence>
<protein>
    <submittedName>
        <fullName evidence="3">Sortase family protein</fullName>
    </submittedName>
</protein>
<feature type="compositionally biased region" description="Pro residues" evidence="2">
    <location>
        <begin position="86"/>
        <end position="96"/>
    </location>
</feature>
<dbReference type="Pfam" id="PF04203">
    <property type="entry name" value="Sortase"/>
    <property type="match status" value="1"/>
</dbReference>
<keyword evidence="4" id="KW-1185">Reference proteome</keyword>
<evidence type="ECO:0000313" key="3">
    <source>
        <dbReference type="EMBL" id="MCP2258500.1"/>
    </source>
</evidence>
<proteinExistence type="predicted"/>
<dbReference type="InterPro" id="IPR023365">
    <property type="entry name" value="Sortase_dom-sf"/>
</dbReference>
<gene>
    <name evidence="3" type="ORF">LX15_002198</name>
</gene>
<evidence type="ECO:0000313" key="4">
    <source>
        <dbReference type="Proteomes" id="UP001205311"/>
    </source>
</evidence>
<reference evidence="3 4" key="1">
    <citation type="submission" date="2022-06" db="EMBL/GenBank/DDBJ databases">
        <title>Genomic Encyclopedia of Archaeal and Bacterial Type Strains, Phase II (KMG-II): from individual species to whole genera.</title>
        <authorList>
            <person name="Goeker M."/>
        </authorList>
    </citation>
    <scope>NUCLEOTIDE SEQUENCE [LARGE SCALE GENOMIC DNA]</scope>
    <source>
        <strain evidence="3 4">DSM 40477</strain>
    </source>
</reference>
<feature type="region of interest" description="Disordered" evidence="2">
    <location>
        <begin position="37"/>
        <end position="98"/>
    </location>
</feature>
<dbReference type="Proteomes" id="UP001205311">
    <property type="component" value="Unassembled WGS sequence"/>
</dbReference>
<dbReference type="InterPro" id="IPR005754">
    <property type="entry name" value="Sortase"/>
</dbReference>
<evidence type="ECO:0000256" key="1">
    <source>
        <dbReference type="ARBA" id="ARBA00022801"/>
    </source>
</evidence>
<accession>A0ABT1HSV8</accession>
<dbReference type="CDD" id="cd05829">
    <property type="entry name" value="Sortase_F"/>
    <property type="match status" value="1"/>
</dbReference>
<sequence>MKAAPPGRGRLRAATTVSAVGVVLAVLGAALLLASPSARPEDVGELPPPFVTTPRPTHAPASRPMVGPLLPSGVAPSPGPSRSVAPPSPPAPPPRLAPLALAMPSVGVTAEVEPARVNQDGSLAVPRDAGKVGWWTGGAVPESPSGTMVIAGHVDDVRTGAGAFFRLRDLRLGAPVEVATEAGSYRYRVIARRTRPKWALPQNLFDPRAPHRLVLITCAGPFDESRGGYPDNLMVFADPVSFAPWD</sequence>
<dbReference type="Gene3D" id="2.40.260.10">
    <property type="entry name" value="Sortase"/>
    <property type="match status" value="1"/>
</dbReference>
<organism evidence="3 4">
    <name type="scientific">Streptoalloteichus tenebrarius (strain ATCC 17920 / DSM 40477 / JCM 4838 / CBS 697.72 / NBRC 16177 / NCIMB 11028 / NRRL B-12390 / A12253. 1 / ISP 5477)</name>
    <name type="common">Streptomyces tenebrarius</name>
    <dbReference type="NCBI Taxonomy" id="1933"/>
    <lineage>
        <taxon>Bacteria</taxon>
        <taxon>Bacillati</taxon>
        <taxon>Actinomycetota</taxon>
        <taxon>Actinomycetes</taxon>
        <taxon>Pseudonocardiales</taxon>
        <taxon>Pseudonocardiaceae</taxon>
        <taxon>Streptoalloteichus</taxon>
    </lineage>
</organism>
<dbReference type="EMBL" id="JAMTCP010000009">
    <property type="protein sequence ID" value="MCP2258500.1"/>
    <property type="molecule type" value="Genomic_DNA"/>
</dbReference>
<dbReference type="SUPFAM" id="SSF63817">
    <property type="entry name" value="Sortase"/>
    <property type="match status" value="1"/>
</dbReference>
<name>A0ABT1HSV8_STRSD</name>
<keyword evidence="1" id="KW-0378">Hydrolase</keyword>